<name>A0A1I0XFG9_9FIRM</name>
<dbReference type="Pfam" id="PF12229">
    <property type="entry name" value="PG_binding_4"/>
    <property type="match status" value="1"/>
</dbReference>
<evidence type="ECO:0000256" key="2">
    <source>
        <dbReference type="SAM" id="MobiDB-lite"/>
    </source>
</evidence>
<dbReference type="InterPro" id="IPR011098">
    <property type="entry name" value="G5_dom"/>
</dbReference>
<gene>
    <name evidence="6" type="ORF">SAMN05216249_106107</name>
</gene>
<dbReference type="PANTHER" id="PTHR35788:SF1">
    <property type="entry name" value="EXPORTED PROTEIN"/>
    <property type="match status" value="1"/>
</dbReference>
<dbReference type="InterPro" id="IPR052913">
    <property type="entry name" value="Glycopeptide_resist_protein"/>
</dbReference>
<keyword evidence="7" id="KW-1185">Reference proteome</keyword>
<feature type="signal peptide" evidence="3">
    <location>
        <begin position="1"/>
        <end position="18"/>
    </location>
</feature>
<feature type="compositionally biased region" description="Low complexity" evidence="2">
    <location>
        <begin position="497"/>
        <end position="507"/>
    </location>
</feature>
<feature type="compositionally biased region" description="Polar residues" evidence="2">
    <location>
        <begin position="508"/>
        <end position="520"/>
    </location>
</feature>
<dbReference type="InterPro" id="IPR022029">
    <property type="entry name" value="YoaR-like_PG-bd"/>
</dbReference>
<dbReference type="Proteomes" id="UP000198838">
    <property type="component" value="Unassembled WGS sequence"/>
</dbReference>
<proteinExistence type="predicted"/>
<feature type="domain" description="G5" evidence="4">
    <location>
        <begin position="386"/>
        <end position="433"/>
    </location>
</feature>
<evidence type="ECO:0000256" key="1">
    <source>
        <dbReference type="ARBA" id="ARBA00022729"/>
    </source>
</evidence>
<protein>
    <submittedName>
        <fullName evidence="6">G5 domain-containing protein</fullName>
    </submittedName>
</protein>
<reference evidence="6 7" key="1">
    <citation type="submission" date="2016-10" db="EMBL/GenBank/DDBJ databases">
        <authorList>
            <person name="de Groot N.N."/>
        </authorList>
    </citation>
    <scope>NUCLEOTIDE SEQUENCE [LARGE SCALE GENOMIC DNA]</scope>
    <source>
        <strain evidence="6 7">DSM 5522</strain>
    </source>
</reference>
<sequence length="520" mass="55654">MLGLVSALLLVISMDSFAASKDETILNGVKAGGKDISKMTLDEAKQAVSDYVNTLLSKTLTVKTGENKTEVAVSDFNISCDYEEVADEAFEIGRNGNIVTRYKTIQKLNSDGIIIPISFKADDEAVSSIVKSQADSFNVEPVDMSLTRQNGEFVINEGKEGIVVKEDASKELVSKFFESSFSDGESVIELDYEAEAPKGDRKQLEKVHDLLGSFSTNCGSGARVTNIANGASLINGSIVYPGEEFSANAAMEPYDGAHGYVLGGSYENGTVVQTYGGGICQVSSTLYNAVLYAELEVTQRQCHSMLVNYVAPSRDAAIAGDVKDLKFKNNTDAPIYIEGYVSGGVVGFNIYGHETRDPSRSVEYESQTLSTNEPQKTFTASGAAFGSMSTVSTGHVGKKAVLWKVVYENGVEKSRTQINSSSYRSSPTTISVGISSVLEEANVALNSAIASNSEAAINQAIATWSGPIAEEEAKIAQQQAEEEAKKAEEEAKKAQENGENTENNQEGDNSNPDSGENNQQ</sequence>
<dbReference type="Pfam" id="PF07501">
    <property type="entry name" value="G5"/>
    <property type="match status" value="1"/>
</dbReference>
<evidence type="ECO:0000313" key="6">
    <source>
        <dbReference type="EMBL" id="SFA99050.1"/>
    </source>
</evidence>
<dbReference type="STRING" id="1120918.SAMN05216249_106107"/>
<dbReference type="AlphaFoldDB" id="A0A1I0XFG9"/>
<evidence type="ECO:0000256" key="3">
    <source>
        <dbReference type="SAM" id="SignalP"/>
    </source>
</evidence>
<evidence type="ECO:0000313" key="7">
    <source>
        <dbReference type="Proteomes" id="UP000198838"/>
    </source>
</evidence>
<feature type="region of interest" description="Disordered" evidence="2">
    <location>
        <begin position="472"/>
        <end position="520"/>
    </location>
</feature>
<dbReference type="PANTHER" id="PTHR35788">
    <property type="entry name" value="EXPORTED PROTEIN-RELATED"/>
    <property type="match status" value="1"/>
</dbReference>
<keyword evidence="1 3" id="KW-0732">Signal</keyword>
<feature type="chain" id="PRO_5011755651" evidence="3">
    <location>
        <begin position="19"/>
        <end position="520"/>
    </location>
</feature>
<dbReference type="EMBL" id="FOJY01000006">
    <property type="protein sequence ID" value="SFA99050.1"/>
    <property type="molecule type" value="Genomic_DNA"/>
</dbReference>
<organism evidence="6 7">
    <name type="scientific">Acetitomaculum ruminis DSM 5522</name>
    <dbReference type="NCBI Taxonomy" id="1120918"/>
    <lineage>
        <taxon>Bacteria</taxon>
        <taxon>Bacillati</taxon>
        <taxon>Bacillota</taxon>
        <taxon>Clostridia</taxon>
        <taxon>Lachnospirales</taxon>
        <taxon>Lachnospiraceae</taxon>
        <taxon>Acetitomaculum</taxon>
    </lineage>
</organism>
<evidence type="ECO:0000259" key="5">
    <source>
        <dbReference type="Pfam" id="PF12229"/>
    </source>
</evidence>
<feature type="compositionally biased region" description="Basic and acidic residues" evidence="2">
    <location>
        <begin position="482"/>
        <end position="496"/>
    </location>
</feature>
<evidence type="ECO:0000259" key="4">
    <source>
        <dbReference type="Pfam" id="PF07501"/>
    </source>
</evidence>
<accession>A0A1I0XFG9</accession>
<feature type="domain" description="YoaR-like putative peptidoglycan binding" evidence="5">
    <location>
        <begin position="71"/>
        <end position="174"/>
    </location>
</feature>
<dbReference type="InterPro" id="IPR007391">
    <property type="entry name" value="Vancomycin_resist_VanW"/>
</dbReference>
<dbReference type="Pfam" id="PF04294">
    <property type="entry name" value="VanW"/>
    <property type="match status" value="1"/>
</dbReference>